<dbReference type="AlphaFoldDB" id="A0A507DNS9"/>
<keyword evidence="2 5" id="KW-0378">Hydrolase</keyword>
<feature type="domain" description="PLA2c" evidence="7">
    <location>
        <begin position="36"/>
        <end position="550"/>
    </location>
</feature>
<dbReference type="SUPFAM" id="SSF52151">
    <property type="entry name" value="FabD/lysophospholipase-like"/>
    <property type="match status" value="1"/>
</dbReference>
<keyword evidence="3 5" id="KW-0442">Lipid degradation</keyword>
<name>A0A507DNS9_9FUNG</name>
<evidence type="ECO:0000256" key="2">
    <source>
        <dbReference type="ARBA" id="ARBA00022801"/>
    </source>
</evidence>
<dbReference type="InterPro" id="IPR002642">
    <property type="entry name" value="LysoPLipase_cat_dom"/>
</dbReference>
<evidence type="ECO:0000256" key="1">
    <source>
        <dbReference type="ARBA" id="ARBA00008780"/>
    </source>
</evidence>
<proteinExistence type="inferred from homology"/>
<accession>A0A507DNS9</accession>
<evidence type="ECO:0000256" key="5">
    <source>
        <dbReference type="PROSITE-ProRule" id="PRU00555"/>
    </source>
</evidence>
<dbReference type="OrthoDB" id="6121437at2759"/>
<dbReference type="Proteomes" id="UP000320333">
    <property type="component" value="Unassembled WGS sequence"/>
</dbReference>
<comment type="catalytic activity">
    <reaction evidence="6">
        <text>a 1-acyl-sn-glycero-3-phosphocholine + H2O = sn-glycerol 3-phosphocholine + a fatty acid + H(+)</text>
        <dbReference type="Rhea" id="RHEA:15177"/>
        <dbReference type="ChEBI" id="CHEBI:15377"/>
        <dbReference type="ChEBI" id="CHEBI:15378"/>
        <dbReference type="ChEBI" id="CHEBI:16870"/>
        <dbReference type="ChEBI" id="CHEBI:28868"/>
        <dbReference type="ChEBI" id="CHEBI:58168"/>
        <dbReference type="EC" id="3.1.1.5"/>
    </reaction>
</comment>
<keyword evidence="9" id="KW-1185">Reference proteome</keyword>
<protein>
    <recommendedName>
        <fullName evidence="6">Lysophospholipase</fullName>
        <ecNumber evidence="6">3.1.1.5</ecNumber>
    </recommendedName>
</protein>
<dbReference type="Gene3D" id="3.40.1090.10">
    <property type="entry name" value="Cytosolic phospholipase A2 catalytic domain"/>
    <property type="match status" value="1"/>
</dbReference>
<dbReference type="PANTHER" id="PTHR10728">
    <property type="entry name" value="CYTOSOLIC PHOSPHOLIPASE A2"/>
    <property type="match status" value="1"/>
</dbReference>
<dbReference type="PROSITE" id="PS51210">
    <property type="entry name" value="PLA2C"/>
    <property type="match status" value="1"/>
</dbReference>
<evidence type="ECO:0000256" key="3">
    <source>
        <dbReference type="ARBA" id="ARBA00022963"/>
    </source>
</evidence>
<dbReference type="GO" id="GO:0004623">
    <property type="term" value="F:phospholipase A2 activity"/>
    <property type="evidence" value="ECO:0007669"/>
    <property type="project" value="TreeGrafter"/>
</dbReference>
<evidence type="ECO:0000313" key="9">
    <source>
        <dbReference type="Proteomes" id="UP000320333"/>
    </source>
</evidence>
<dbReference type="EC" id="3.1.1.5" evidence="6"/>
<dbReference type="Pfam" id="PF01735">
    <property type="entry name" value="PLA2_B"/>
    <property type="match status" value="2"/>
</dbReference>
<dbReference type="STRING" id="246404.A0A507DNS9"/>
<evidence type="ECO:0000313" key="8">
    <source>
        <dbReference type="EMBL" id="TPX53332.1"/>
    </source>
</evidence>
<comment type="caution">
    <text evidence="8">The sequence shown here is derived from an EMBL/GenBank/DDBJ whole genome shotgun (WGS) entry which is preliminary data.</text>
</comment>
<organism evidence="8 9">
    <name type="scientific">Chytriomyces confervae</name>
    <dbReference type="NCBI Taxonomy" id="246404"/>
    <lineage>
        <taxon>Eukaryota</taxon>
        <taxon>Fungi</taxon>
        <taxon>Fungi incertae sedis</taxon>
        <taxon>Chytridiomycota</taxon>
        <taxon>Chytridiomycota incertae sedis</taxon>
        <taxon>Chytridiomycetes</taxon>
        <taxon>Chytridiales</taxon>
        <taxon>Chytriomycetaceae</taxon>
        <taxon>Chytriomyces</taxon>
    </lineage>
</organism>
<dbReference type="PANTHER" id="PTHR10728:SF40">
    <property type="entry name" value="PATATIN FAMILY PROTEIN"/>
    <property type="match status" value="1"/>
</dbReference>
<dbReference type="EMBL" id="QEAP01000958">
    <property type="protein sequence ID" value="TPX53332.1"/>
    <property type="molecule type" value="Genomic_DNA"/>
</dbReference>
<gene>
    <name evidence="8" type="ORF">CcCBS67573_g09718</name>
</gene>
<dbReference type="GO" id="GO:0004622">
    <property type="term" value="F:phosphatidylcholine lysophospholipase activity"/>
    <property type="evidence" value="ECO:0007669"/>
    <property type="project" value="UniProtKB-EC"/>
</dbReference>
<dbReference type="GO" id="GO:0046475">
    <property type="term" value="P:glycerophospholipid catabolic process"/>
    <property type="evidence" value="ECO:0007669"/>
    <property type="project" value="TreeGrafter"/>
</dbReference>
<evidence type="ECO:0000259" key="7">
    <source>
        <dbReference type="PROSITE" id="PS51210"/>
    </source>
</evidence>
<reference evidence="8 9" key="1">
    <citation type="journal article" date="2019" name="Sci. Rep.">
        <title>Comparative genomics of chytrid fungi reveal insights into the obligate biotrophic and pathogenic lifestyle of Synchytrium endobioticum.</title>
        <authorList>
            <person name="van de Vossenberg B.T.L.H."/>
            <person name="Warris S."/>
            <person name="Nguyen H.D.T."/>
            <person name="van Gent-Pelzer M.P.E."/>
            <person name="Joly D.L."/>
            <person name="van de Geest H.C."/>
            <person name="Bonants P.J.M."/>
            <person name="Smith D.S."/>
            <person name="Levesque C.A."/>
            <person name="van der Lee T.A.J."/>
        </authorList>
    </citation>
    <scope>NUCLEOTIDE SEQUENCE [LARGE SCALE GENOMIC DNA]</scope>
    <source>
        <strain evidence="8 9">CBS 675.73</strain>
    </source>
</reference>
<evidence type="ECO:0000256" key="6">
    <source>
        <dbReference type="RuleBase" id="RU362103"/>
    </source>
</evidence>
<keyword evidence="4 5" id="KW-0443">Lipid metabolism</keyword>
<dbReference type="SMART" id="SM00022">
    <property type="entry name" value="PLAc"/>
    <property type="match status" value="1"/>
</dbReference>
<sequence length="550" mass="59485">MKPVPVPIDYINKTIDRLTRTVDTLMKAVSSHNNQSGHVAQVRTRTGVNLCDAELAFRKRRSLVAASAMTSLLSSRDGSSSVTVRPDNVPIIGIAASGGGCRAMVATLASLNELKSIGILDVTTYIAGVSGSTWALAQLYNHNNTANCTRWALHAAKQGLSKNMLNPLPLLENPPTIALATMMERLRTSNSKINLVDVFGILLSVAFLDSNRPVAATAATAATAVVGSSTSDLGLDVKSLGSYGLAPRISMQSGNGVEKGTAPLPIYSAVTFGGQPMTEKLRAREKYQWVEFSPYEMGLLSSVDHDDGVWIPMNAFGREFRGGISRSNDSEIALGILLGVFGSAFTANLQRILQEIQDDLPKEVVERARMLLKGRMDFHAINPALFPNPAYQLQNFNDSITESPYIPLMDSGMDNSIPFAPLLHPSRKVDILIVLDASADIGNHPFLQHAEKYANNRNMSLNLPNYNMTSTFVPDGSTAGKSMQVVYLPLVGEAARAKYAKASNFLWTGGQVDMVADLAAGHVSKARDEIVDLVRKVWVKKRDRGGKEVE</sequence>
<dbReference type="InterPro" id="IPR016035">
    <property type="entry name" value="Acyl_Trfase/lysoPLipase"/>
</dbReference>
<comment type="similarity">
    <text evidence="1 6">Belongs to the lysophospholipase family.</text>
</comment>
<dbReference type="GO" id="GO:0005829">
    <property type="term" value="C:cytosol"/>
    <property type="evidence" value="ECO:0007669"/>
    <property type="project" value="TreeGrafter"/>
</dbReference>
<evidence type="ECO:0000256" key="4">
    <source>
        <dbReference type="ARBA" id="ARBA00023098"/>
    </source>
</evidence>